<sequence length="80" mass="9233">MFSGTVPPELGKLVFLNYLNLNANNLTGELPRALTNLTELTELYVFVPFFFLIVTFRISSNKFTGKIPDFFQSWKQLQKL</sequence>
<gene>
    <name evidence="3" type="ORF">DVH24_011371</name>
</gene>
<dbReference type="STRING" id="3750.A0A498JVE2"/>
<dbReference type="PANTHER" id="PTHR48006:SF66">
    <property type="entry name" value="PROTEIN KINASE DOMAIN-CONTAINING PROTEIN"/>
    <property type="match status" value="1"/>
</dbReference>
<comment type="subcellular location">
    <subcellularLocation>
        <location evidence="1">Membrane</location>
        <topology evidence="1">Single-pass type I membrane protein</topology>
    </subcellularLocation>
</comment>
<protein>
    <recommendedName>
        <fullName evidence="5">Leucine-rich repeat-containing N-terminal plant-type domain-containing protein</fullName>
    </recommendedName>
</protein>
<accession>A0A498JVE2</accession>
<dbReference type="EMBL" id="RDQH01000331">
    <property type="protein sequence ID" value="RXH99046.1"/>
    <property type="molecule type" value="Genomic_DNA"/>
</dbReference>
<dbReference type="InterPro" id="IPR051824">
    <property type="entry name" value="LRR_Rcpt-Like_S/T_Kinase"/>
</dbReference>
<feature type="transmembrane region" description="Helical" evidence="2">
    <location>
        <begin position="43"/>
        <end position="60"/>
    </location>
</feature>
<dbReference type="InterPro" id="IPR001611">
    <property type="entry name" value="Leu-rich_rpt"/>
</dbReference>
<evidence type="ECO:0008006" key="5">
    <source>
        <dbReference type="Google" id="ProtNLM"/>
    </source>
</evidence>
<dbReference type="GO" id="GO:0016020">
    <property type="term" value="C:membrane"/>
    <property type="evidence" value="ECO:0007669"/>
    <property type="project" value="UniProtKB-SubCell"/>
</dbReference>
<dbReference type="SUPFAM" id="SSF52058">
    <property type="entry name" value="L domain-like"/>
    <property type="match status" value="1"/>
</dbReference>
<dbReference type="PANTHER" id="PTHR48006">
    <property type="entry name" value="LEUCINE-RICH REPEAT-CONTAINING PROTEIN DDB_G0281931-RELATED"/>
    <property type="match status" value="1"/>
</dbReference>
<dbReference type="Gene3D" id="3.80.10.10">
    <property type="entry name" value="Ribonuclease Inhibitor"/>
    <property type="match status" value="1"/>
</dbReference>
<evidence type="ECO:0000313" key="4">
    <source>
        <dbReference type="Proteomes" id="UP000290289"/>
    </source>
</evidence>
<dbReference type="Proteomes" id="UP000290289">
    <property type="component" value="Chromosome 5"/>
</dbReference>
<evidence type="ECO:0000256" key="2">
    <source>
        <dbReference type="SAM" id="Phobius"/>
    </source>
</evidence>
<comment type="caution">
    <text evidence="3">The sequence shown here is derived from an EMBL/GenBank/DDBJ whole genome shotgun (WGS) entry which is preliminary data.</text>
</comment>
<organism evidence="3 4">
    <name type="scientific">Malus domestica</name>
    <name type="common">Apple</name>
    <name type="synonym">Pyrus malus</name>
    <dbReference type="NCBI Taxonomy" id="3750"/>
    <lineage>
        <taxon>Eukaryota</taxon>
        <taxon>Viridiplantae</taxon>
        <taxon>Streptophyta</taxon>
        <taxon>Embryophyta</taxon>
        <taxon>Tracheophyta</taxon>
        <taxon>Spermatophyta</taxon>
        <taxon>Magnoliopsida</taxon>
        <taxon>eudicotyledons</taxon>
        <taxon>Gunneridae</taxon>
        <taxon>Pentapetalae</taxon>
        <taxon>rosids</taxon>
        <taxon>fabids</taxon>
        <taxon>Rosales</taxon>
        <taxon>Rosaceae</taxon>
        <taxon>Amygdaloideae</taxon>
        <taxon>Maleae</taxon>
        <taxon>Malus</taxon>
    </lineage>
</organism>
<name>A0A498JVE2_MALDO</name>
<dbReference type="Pfam" id="PF00560">
    <property type="entry name" value="LRR_1"/>
    <property type="match status" value="2"/>
</dbReference>
<keyword evidence="2" id="KW-0472">Membrane</keyword>
<dbReference type="AlphaFoldDB" id="A0A498JVE2"/>
<proteinExistence type="predicted"/>
<evidence type="ECO:0000256" key="1">
    <source>
        <dbReference type="ARBA" id="ARBA00004479"/>
    </source>
</evidence>
<keyword evidence="2" id="KW-1133">Transmembrane helix</keyword>
<dbReference type="InterPro" id="IPR032675">
    <property type="entry name" value="LRR_dom_sf"/>
</dbReference>
<reference evidence="3 4" key="1">
    <citation type="submission" date="2018-10" db="EMBL/GenBank/DDBJ databases">
        <title>A high-quality apple genome assembly.</title>
        <authorList>
            <person name="Hu J."/>
        </authorList>
    </citation>
    <scope>NUCLEOTIDE SEQUENCE [LARGE SCALE GENOMIC DNA]</scope>
    <source>
        <strain evidence="4">cv. HFTH1</strain>
        <tissue evidence="3">Young leaf</tissue>
    </source>
</reference>
<keyword evidence="2" id="KW-0812">Transmembrane</keyword>
<keyword evidence="4" id="KW-1185">Reference proteome</keyword>
<evidence type="ECO:0000313" key="3">
    <source>
        <dbReference type="EMBL" id="RXH99046.1"/>
    </source>
</evidence>